<dbReference type="Gene3D" id="3.90.550.10">
    <property type="entry name" value="Spore Coat Polysaccharide Biosynthesis Protein SpsA, Chain A"/>
    <property type="match status" value="1"/>
</dbReference>
<dbReference type="SUPFAM" id="SSF53448">
    <property type="entry name" value="Nucleotide-diphospho-sugar transferases"/>
    <property type="match status" value="1"/>
</dbReference>
<dbReference type="Proteomes" id="UP000005239">
    <property type="component" value="Unassembled WGS sequence"/>
</dbReference>
<sequence length="351" mass="39738">MTAGIDVSCVIPVKNGGVYLIECLESLLKQSFSGSYEICVYDDGSIDDTWKTVEKYGELFKAVGIELRADRGEASGGVGFAKNRASALASGRFLCFCDADDISHPERLELLLRAALALSDPSRAFVGTQCTRLPEGSTERFVRWANEMSEEGLYEQIFTSHGPTLLTPTWFVARDLYERTGGFNEEHVKGYPEDLDFYFRTINEGAILSKVASPLLIYRYHAECETLSVSEKTIWTMRLKELERRKVQKWTHFTIWSAGKQGKMLYKCLSPSSKGKVRAFCDVDERKIGRGIHEEYDEKERKVTARIPILSIRDAQPPFIICVKQDMTGGDLEKFISEKRLKEGEDYVHFG</sequence>
<dbReference type="Pfam" id="PF00535">
    <property type="entry name" value="Glycos_transf_2"/>
    <property type="match status" value="1"/>
</dbReference>
<reference evidence="3" key="1">
    <citation type="journal article" date="2008" name="Nat. Genet.">
        <title>The Pristionchus pacificus genome provides a unique perspective on nematode lifestyle and parasitism.</title>
        <authorList>
            <person name="Dieterich C."/>
            <person name="Clifton S.W."/>
            <person name="Schuster L.N."/>
            <person name="Chinwalla A."/>
            <person name="Delehaunty K."/>
            <person name="Dinkelacker I."/>
            <person name="Fulton L."/>
            <person name="Fulton R."/>
            <person name="Godfrey J."/>
            <person name="Minx P."/>
            <person name="Mitreva M."/>
            <person name="Roeseler W."/>
            <person name="Tian H."/>
            <person name="Witte H."/>
            <person name="Yang S.P."/>
            <person name="Wilson R.K."/>
            <person name="Sommer R.J."/>
        </authorList>
    </citation>
    <scope>NUCLEOTIDE SEQUENCE [LARGE SCALE GENOMIC DNA]</scope>
    <source>
        <strain evidence="3">PS312</strain>
    </source>
</reference>
<dbReference type="OMA" id="GWPEDYD"/>
<gene>
    <name evidence="2" type="primary">WBGene00304623</name>
</gene>
<dbReference type="OrthoDB" id="206708at2759"/>
<evidence type="ECO:0000259" key="1">
    <source>
        <dbReference type="Pfam" id="PF00535"/>
    </source>
</evidence>
<dbReference type="AlphaFoldDB" id="A0A8R1Z9V7"/>
<keyword evidence="3" id="KW-1185">Reference proteome</keyword>
<protein>
    <recommendedName>
        <fullName evidence="1">Glycosyltransferase 2-like domain-containing protein</fullName>
    </recommendedName>
</protein>
<dbReference type="GO" id="GO:0016758">
    <property type="term" value="F:hexosyltransferase activity"/>
    <property type="evidence" value="ECO:0007669"/>
    <property type="project" value="UniProtKB-ARBA"/>
</dbReference>
<accession>A0A8R1Z9V7</accession>
<dbReference type="EnsemblMetazoa" id="PPA46844.1">
    <property type="protein sequence ID" value="PPA46844.1"/>
    <property type="gene ID" value="WBGene00304623"/>
</dbReference>
<feature type="domain" description="Glycosyltransferase 2-like" evidence="1">
    <location>
        <begin position="8"/>
        <end position="117"/>
    </location>
</feature>
<name>A0A8R1Z9V7_PRIPA</name>
<dbReference type="PANTHER" id="PTHR22916">
    <property type="entry name" value="GLYCOSYLTRANSFERASE"/>
    <property type="match status" value="1"/>
</dbReference>
<reference evidence="2" key="2">
    <citation type="submission" date="2022-06" db="UniProtKB">
        <authorList>
            <consortium name="EnsemblMetazoa"/>
        </authorList>
    </citation>
    <scope>IDENTIFICATION</scope>
    <source>
        <strain evidence="2">PS312</strain>
    </source>
</reference>
<evidence type="ECO:0000313" key="2">
    <source>
        <dbReference type="EnsemblMetazoa" id="PPA46844.1"/>
    </source>
</evidence>
<dbReference type="InterPro" id="IPR001173">
    <property type="entry name" value="Glyco_trans_2-like"/>
</dbReference>
<dbReference type="PANTHER" id="PTHR22916:SF3">
    <property type="entry name" value="UDP-GLCNAC:BETAGAL BETA-1,3-N-ACETYLGLUCOSAMINYLTRANSFERASE-LIKE PROTEIN 1"/>
    <property type="match status" value="1"/>
</dbReference>
<evidence type="ECO:0000313" key="3">
    <source>
        <dbReference type="Proteomes" id="UP000005239"/>
    </source>
</evidence>
<proteinExistence type="predicted"/>
<organism evidence="2 3">
    <name type="scientific">Pristionchus pacificus</name>
    <name type="common">Parasitic nematode worm</name>
    <dbReference type="NCBI Taxonomy" id="54126"/>
    <lineage>
        <taxon>Eukaryota</taxon>
        <taxon>Metazoa</taxon>
        <taxon>Ecdysozoa</taxon>
        <taxon>Nematoda</taxon>
        <taxon>Chromadorea</taxon>
        <taxon>Rhabditida</taxon>
        <taxon>Rhabditina</taxon>
        <taxon>Diplogasteromorpha</taxon>
        <taxon>Diplogasteroidea</taxon>
        <taxon>Neodiplogasteridae</taxon>
        <taxon>Pristionchus</taxon>
    </lineage>
</organism>
<dbReference type="InterPro" id="IPR029044">
    <property type="entry name" value="Nucleotide-diphossugar_trans"/>
</dbReference>